<dbReference type="SUPFAM" id="SSF46929">
    <property type="entry name" value="DNA helicase RuvA subunit, C-terminal domain"/>
    <property type="match status" value="1"/>
</dbReference>
<keyword evidence="2 6" id="KW-0227">DNA damage</keyword>
<evidence type="ECO:0000313" key="11">
    <source>
        <dbReference type="Proteomes" id="UP000048984"/>
    </source>
</evidence>
<dbReference type="GO" id="GO:0006310">
    <property type="term" value="P:DNA recombination"/>
    <property type="evidence" value="ECO:0007669"/>
    <property type="project" value="UniProtKB-UniRule"/>
</dbReference>
<dbReference type="Proteomes" id="UP000048984">
    <property type="component" value="Unassembled WGS sequence"/>
</dbReference>
<dbReference type="InterPro" id="IPR010994">
    <property type="entry name" value="RuvA_2-like"/>
</dbReference>
<keyword evidence="10" id="KW-0378">Hydrolase</keyword>
<dbReference type="Gene3D" id="2.40.50.140">
    <property type="entry name" value="Nucleic acid-binding proteins"/>
    <property type="match status" value="1"/>
</dbReference>
<keyword evidence="11" id="KW-1185">Reference proteome</keyword>
<keyword evidence="10" id="KW-0547">Nucleotide-binding</keyword>
<comment type="caution">
    <text evidence="10">The sequence shown here is derived from an EMBL/GenBank/DDBJ whole genome shotgun (WGS) entry which is preliminary data.</text>
</comment>
<dbReference type="GO" id="GO:0005737">
    <property type="term" value="C:cytoplasm"/>
    <property type="evidence" value="ECO:0007669"/>
    <property type="project" value="UniProtKB-SubCell"/>
</dbReference>
<dbReference type="Pfam" id="PF01330">
    <property type="entry name" value="RuvA_N"/>
    <property type="match status" value="1"/>
</dbReference>
<evidence type="ECO:0000256" key="4">
    <source>
        <dbReference type="ARBA" id="ARBA00023172"/>
    </source>
</evidence>
<dbReference type="GO" id="GO:0048476">
    <property type="term" value="C:Holliday junction resolvase complex"/>
    <property type="evidence" value="ECO:0007669"/>
    <property type="project" value="UniProtKB-UniRule"/>
</dbReference>
<dbReference type="Gene3D" id="1.10.150.20">
    <property type="entry name" value="5' to 3' exonuclease, C-terminal subdomain"/>
    <property type="match status" value="1"/>
</dbReference>
<dbReference type="SUPFAM" id="SSF50249">
    <property type="entry name" value="Nucleic acid-binding proteins"/>
    <property type="match status" value="1"/>
</dbReference>
<keyword evidence="10" id="KW-0067">ATP-binding</keyword>
<keyword evidence="4 6" id="KW-0233">DNA recombination</keyword>
<name>A0A0P6VZK2_9HYPH</name>
<dbReference type="SUPFAM" id="SSF47781">
    <property type="entry name" value="RuvA domain 2-like"/>
    <property type="match status" value="1"/>
</dbReference>
<dbReference type="Pfam" id="PF07499">
    <property type="entry name" value="RuvA_C"/>
    <property type="match status" value="1"/>
</dbReference>
<evidence type="ECO:0000256" key="6">
    <source>
        <dbReference type="HAMAP-Rule" id="MF_00031"/>
    </source>
</evidence>
<evidence type="ECO:0000259" key="8">
    <source>
        <dbReference type="Pfam" id="PF01330"/>
    </source>
</evidence>
<comment type="similarity">
    <text evidence="6">Belongs to the RuvA family.</text>
</comment>
<evidence type="ECO:0000256" key="3">
    <source>
        <dbReference type="ARBA" id="ARBA00023125"/>
    </source>
</evidence>
<dbReference type="InterPro" id="IPR036267">
    <property type="entry name" value="RuvA_C_sf"/>
</dbReference>
<dbReference type="GO" id="GO:0000400">
    <property type="term" value="F:four-way junction DNA binding"/>
    <property type="evidence" value="ECO:0007669"/>
    <property type="project" value="UniProtKB-UniRule"/>
</dbReference>
<dbReference type="GO" id="GO:0009379">
    <property type="term" value="C:Holliday junction helicase complex"/>
    <property type="evidence" value="ECO:0007669"/>
    <property type="project" value="InterPro"/>
</dbReference>
<dbReference type="InterPro" id="IPR000085">
    <property type="entry name" value="RuvA"/>
</dbReference>
<feature type="region of interest" description="Domain I" evidence="6">
    <location>
        <begin position="1"/>
        <end position="64"/>
    </location>
</feature>
<keyword evidence="1 6" id="KW-0963">Cytoplasm</keyword>
<comment type="function">
    <text evidence="6">The RuvA-RuvB-RuvC complex processes Holliday junction (HJ) DNA during genetic recombination and DNA repair, while the RuvA-RuvB complex plays an important role in the rescue of blocked DNA replication forks via replication fork reversal (RFR). RuvA specifically binds to HJ cruciform DNA, conferring on it an open structure. The RuvB hexamer acts as an ATP-dependent pump, pulling dsDNA into and through the RuvAB complex. HJ branch migration allows RuvC to scan DNA until it finds its consensus sequence, where it cleaves and resolves the cruciform DNA.</text>
</comment>
<keyword evidence="3 6" id="KW-0238">DNA-binding</keyword>
<feature type="region of interest" description="Domain III" evidence="6">
    <location>
        <begin position="154"/>
        <end position="206"/>
    </location>
</feature>
<feature type="domain" description="Holliday junction DNA helicase RuvA C-terminal" evidence="9">
    <location>
        <begin position="158"/>
        <end position="204"/>
    </location>
</feature>
<dbReference type="STRING" id="665126.ABB55_07960"/>
<sequence>MIGRLKGVVDGIGEDTVILDVHGVGYVCHCSARTLQTLPPVGEAAVLTIETYVREDMIRLFGFVSEEERDWFRLLGTVQGVGVKVALAILSVLKPVELATAIALKDAAALARANGVGKKLAERICQELKDKAPAFGATDPGMPHPAGPDASARTAPKPMADAVSALVNLGYPSLQATAAVAAASRNLGETATTEQLIRVGLRELAK</sequence>
<evidence type="ECO:0000313" key="10">
    <source>
        <dbReference type="EMBL" id="KPL52170.1"/>
    </source>
</evidence>
<proteinExistence type="inferred from homology"/>
<dbReference type="CDD" id="cd14332">
    <property type="entry name" value="UBA_RuvA_C"/>
    <property type="match status" value="1"/>
</dbReference>
<reference evidence="10 11" key="2">
    <citation type="submission" date="2015-10" db="EMBL/GenBank/DDBJ databases">
        <title>Draft Genome Sequence of Prosthecomicrobium hirschii ATCC 27832.</title>
        <authorList>
            <person name="Daniel J."/>
            <person name="Givan S.A."/>
            <person name="Brun Y.V."/>
            <person name="Brown P.J."/>
        </authorList>
    </citation>
    <scope>NUCLEOTIDE SEQUENCE [LARGE SCALE GENOMIC DNA]</scope>
    <source>
        <strain evidence="10 11">16</strain>
    </source>
</reference>
<protein>
    <recommendedName>
        <fullName evidence="6">Holliday junction branch migration complex subunit RuvA</fullName>
    </recommendedName>
</protein>
<keyword evidence="5 6" id="KW-0234">DNA repair</keyword>
<feature type="region of interest" description="Disordered" evidence="7">
    <location>
        <begin position="134"/>
        <end position="155"/>
    </location>
</feature>
<dbReference type="InterPro" id="IPR011114">
    <property type="entry name" value="RuvA_C"/>
</dbReference>
<dbReference type="Pfam" id="PF14520">
    <property type="entry name" value="HHH_5"/>
    <property type="match status" value="1"/>
</dbReference>
<reference evidence="10 11" key="1">
    <citation type="submission" date="2015-09" db="EMBL/GenBank/DDBJ databases">
        <authorList>
            <person name="Jackson K.R."/>
            <person name="Lunt B.L."/>
            <person name="Fisher J.N.B."/>
            <person name="Gardner A.V."/>
            <person name="Bailey M.E."/>
            <person name="Deus L.M."/>
            <person name="Earl A.S."/>
            <person name="Gibby P.D."/>
            <person name="Hartmann K.A."/>
            <person name="Liu J.E."/>
            <person name="Manci A.M."/>
            <person name="Nielsen D.A."/>
            <person name="Solomon M.B."/>
            <person name="Breakwell D.P."/>
            <person name="Burnett S.H."/>
            <person name="Grose J.H."/>
        </authorList>
    </citation>
    <scope>NUCLEOTIDE SEQUENCE [LARGE SCALE GENOMIC DNA]</scope>
    <source>
        <strain evidence="10 11">16</strain>
    </source>
</reference>
<dbReference type="HAMAP" id="MF_00031">
    <property type="entry name" value="DNA_HJ_migration_RuvA"/>
    <property type="match status" value="1"/>
</dbReference>
<dbReference type="GO" id="GO:0009378">
    <property type="term" value="F:four-way junction helicase activity"/>
    <property type="evidence" value="ECO:0007669"/>
    <property type="project" value="InterPro"/>
</dbReference>
<dbReference type="OrthoDB" id="5293449at2"/>
<dbReference type="GO" id="GO:0005524">
    <property type="term" value="F:ATP binding"/>
    <property type="evidence" value="ECO:0007669"/>
    <property type="project" value="InterPro"/>
</dbReference>
<dbReference type="RefSeq" id="WP_054358333.1">
    <property type="nucleotide sequence ID" value="NZ_LJYW01000001.1"/>
</dbReference>
<evidence type="ECO:0000256" key="7">
    <source>
        <dbReference type="SAM" id="MobiDB-lite"/>
    </source>
</evidence>
<dbReference type="AlphaFoldDB" id="A0A0P6VZK2"/>
<evidence type="ECO:0000259" key="9">
    <source>
        <dbReference type="Pfam" id="PF07499"/>
    </source>
</evidence>
<evidence type="ECO:0000256" key="2">
    <source>
        <dbReference type="ARBA" id="ARBA00022763"/>
    </source>
</evidence>
<dbReference type="EMBL" id="LJYW01000001">
    <property type="protein sequence ID" value="KPL52170.1"/>
    <property type="molecule type" value="Genomic_DNA"/>
</dbReference>
<comment type="subunit">
    <text evidence="6">Homotetramer. Forms an RuvA(8)-RuvB(12)-Holliday junction (HJ) complex. HJ DNA is sandwiched between 2 RuvA tetramers; dsDNA enters through RuvA and exits via RuvB. An RuvB hexamer assembles on each DNA strand where it exits the tetramer. Each RuvB hexamer is contacted by two RuvA subunits (via domain III) on 2 adjacent RuvB subunits; this complex drives branch migration. In the full resolvosome a probable DNA-RuvA(4)-RuvB(12)-RuvC(2) complex forms which resolves the HJ.</text>
</comment>
<comment type="subcellular location">
    <subcellularLocation>
        <location evidence="6">Cytoplasm</location>
    </subcellularLocation>
</comment>
<comment type="caution">
    <text evidence="6">Lacks conserved residue(s) required for the propagation of feature annotation.</text>
</comment>
<dbReference type="Gene3D" id="1.10.8.10">
    <property type="entry name" value="DNA helicase RuvA subunit, C-terminal domain"/>
    <property type="match status" value="1"/>
</dbReference>
<gene>
    <name evidence="6" type="primary">ruvA</name>
    <name evidence="10" type="ORF">ABB55_07960</name>
</gene>
<comment type="domain">
    <text evidence="6">Has three domains with a flexible linker between the domains II and III and assumes an 'L' shape. Domain III is highly mobile and contacts RuvB.</text>
</comment>
<organism evidence="10 11">
    <name type="scientific">Prosthecodimorpha hirschii</name>
    <dbReference type="NCBI Taxonomy" id="665126"/>
    <lineage>
        <taxon>Bacteria</taxon>
        <taxon>Pseudomonadati</taxon>
        <taxon>Pseudomonadota</taxon>
        <taxon>Alphaproteobacteria</taxon>
        <taxon>Hyphomicrobiales</taxon>
        <taxon>Ancalomicrobiaceae</taxon>
        <taxon>Prosthecodimorpha</taxon>
    </lineage>
</organism>
<evidence type="ECO:0000256" key="1">
    <source>
        <dbReference type="ARBA" id="ARBA00022490"/>
    </source>
</evidence>
<dbReference type="NCBIfam" id="TIGR00084">
    <property type="entry name" value="ruvA"/>
    <property type="match status" value="1"/>
</dbReference>
<evidence type="ECO:0000256" key="5">
    <source>
        <dbReference type="ARBA" id="ARBA00023204"/>
    </source>
</evidence>
<dbReference type="InterPro" id="IPR012340">
    <property type="entry name" value="NA-bd_OB-fold"/>
</dbReference>
<dbReference type="GO" id="GO:0006281">
    <property type="term" value="P:DNA repair"/>
    <property type="evidence" value="ECO:0007669"/>
    <property type="project" value="UniProtKB-UniRule"/>
</dbReference>
<dbReference type="InterPro" id="IPR013849">
    <property type="entry name" value="DNA_helicase_Holl-junc_RuvA_I"/>
</dbReference>
<keyword evidence="10" id="KW-0347">Helicase</keyword>
<accession>A0A0P6VZK2</accession>
<feature type="domain" description="DNA helicase Holliday junction RuvA type" evidence="8">
    <location>
        <begin position="1"/>
        <end position="62"/>
    </location>
</feature>